<evidence type="ECO:0000256" key="1">
    <source>
        <dbReference type="SAM" id="MobiDB-lite"/>
    </source>
</evidence>
<proteinExistence type="predicted"/>
<gene>
    <name evidence="3" type="ORF">GCM10010326_00840</name>
</gene>
<dbReference type="EMBL" id="BMUU01000001">
    <property type="protein sequence ID" value="GGY13404.1"/>
    <property type="molecule type" value="Genomic_DNA"/>
</dbReference>
<comment type="caution">
    <text evidence="3">The sequence shown here is derived from an EMBL/GenBank/DDBJ whole genome shotgun (WGS) entry which is preliminary data.</text>
</comment>
<dbReference type="Proteomes" id="UP000600946">
    <property type="component" value="Unassembled WGS sequence"/>
</dbReference>
<evidence type="ECO:0000313" key="3">
    <source>
        <dbReference type="EMBL" id="GGY13404.1"/>
    </source>
</evidence>
<name>A0ABQ2ZHL5_9ACTN</name>
<dbReference type="SUPFAM" id="SSF52113">
    <property type="entry name" value="BRCT domain"/>
    <property type="match status" value="1"/>
</dbReference>
<dbReference type="Gene3D" id="3.40.50.10190">
    <property type="entry name" value="BRCT domain"/>
    <property type="match status" value="1"/>
</dbReference>
<dbReference type="CDD" id="cd17748">
    <property type="entry name" value="BRCT_DNA_ligase_like"/>
    <property type="match status" value="1"/>
</dbReference>
<feature type="domain" description="BRCT" evidence="2">
    <location>
        <begin position="127"/>
        <end position="212"/>
    </location>
</feature>
<evidence type="ECO:0000259" key="2">
    <source>
        <dbReference type="PROSITE" id="PS50172"/>
    </source>
</evidence>
<evidence type="ECO:0000313" key="4">
    <source>
        <dbReference type="Proteomes" id="UP000600946"/>
    </source>
</evidence>
<reference evidence="4" key="1">
    <citation type="journal article" date="2019" name="Int. J. Syst. Evol. Microbiol.">
        <title>The Global Catalogue of Microorganisms (GCM) 10K type strain sequencing project: providing services to taxonomists for standard genome sequencing and annotation.</title>
        <authorList>
            <consortium name="The Broad Institute Genomics Platform"/>
            <consortium name="The Broad Institute Genome Sequencing Center for Infectious Disease"/>
            <person name="Wu L."/>
            <person name="Ma J."/>
        </authorList>
    </citation>
    <scope>NUCLEOTIDE SEQUENCE [LARGE SCALE GENOMIC DNA]</scope>
    <source>
        <strain evidence="4">JCM 4594</strain>
    </source>
</reference>
<accession>A0ABQ2ZHL5</accession>
<organism evidence="3 4">
    <name type="scientific">Streptomyces xanthochromogenes</name>
    <dbReference type="NCBI Taxonomy" id="67384"/>
    <lineage>
        <taxon>Bacteria</taxon>
        <taxon>Bacillati</taxon>
        <taxon>Actinomycetota</taxon>
        <taxon>Actinomycetes</taxon>
        <taxon>Kitasatosporales</taxon>
        <taxon>Streptomycetaceae</taxon>
        <taxon>Streptomyces</taxon>
    </lineage>
</organism>
<dbReference type="InterPro" id="IPR036420">
    <property type="entry name" value="BRCT_dom_sf"/>
</dbReference>
<keyword evidence="4" id="KW-1185">Reference proteome</keyword>
<feature type="region of interest" description="Disordered" evidence="1">
    <location>
        <begin position="59"/>
        <end position="83"/>
    </location>
</feature>
<feature type="region of interest" description="Disordered" evidence="1">
    <location>
        <begin position="1"/>
        <end position="20"/>
    </location>
</feature>
<dbReference type="InterPro" id="IPR001357">
    <property type="entry name" value="BRCT_dom"/>
</dbReference>
<feature type="compositionally biased region" description="Basic and acidic residues" evidence="1">
    <location>
        <begin position="1"/>
        <end position="10"/>
    </location>
</feature>
<dbReference type="PROSITE" id="PS50172">
    <property type="entry name" value="BRCT"/>
    <property type="match status" value="1"/>
</dbReference>
<sequence>MLPRGCERRPVPSSEPGTPEVLLLGRHMNHEHLVAGLATALRAGAFTADAVALEARKAAEADDLPSSPPVSGHPPGQSRLPRSKVTFLADWRMSRRRPTPGRCPRWPPTTSCYDTAAQAVRPPAREKPTGPLAGKTVVVSGTMTGPLASYDRVAMTQLIKDASGKPGRDVTSKTHLLVVGERAGSKVSKAEKHTIAVLREEEFAVLVAEFTS</sequence>
<dbReference type="Pfam" id="PF00533">
    <property type="entry name" value="BRCT"/>
    <property type="match status" value="1"/>
</dbReference>
<protein>
    <recommendedName>
        <fullName evidence="2">BRCT domain-containing protein</fullName>
    </recommendedName>
</protein>